<dbReference type="GO" id="GO:0003824">
    <property type="term" value="F:catalytic activity"/>
    <property type="evidence" value="ECO:0007669"/>
    <property type="project" value="InterPro"/>
</dbReference>
<proteinExistence type="predicted"/>
<protein>
    <recommendedName>
        <fullName evidence="2">Branched-chain amino acid aminotransferase</fullName>
    </recommendedName>
</protein>
<evidence type="ECO:0000313" key="1">
    <source>
        <dbReference type="EMBL" id="SVC70011.1"/>
    </source>
</evidence>
<dbReference type="InterPro" id="IPR036038">
    <property type="entry name" value="Aminotransferase-like"/>
</dbReference>
<organism evidence="1">
    <name type="scientific">marine metagenome</name>
    <dbReference type="NCBI Taxonomy" id="408172"/>
    <lineage>
        <taxon>unclassified sequences</taxon>
        <taxon>metagenomes</taxon>
        <taxon>ecological metagenomes</taxon>
    </lineage>
</organism>
<dbReference type="EMBL" id="UINC01105796">
    <property type="protein sequence ID" value="SVC70011.1"/>
    <property type="molecule type" value="Genomic_DNA"/>
</dbReference>
<dbReference type="SUPFAM" id="SSF56752">
    <property type="entry name" value="D-aminoacid aminotransferase-like PLP-dependent enzymes"/>
    <property type="match status" value="1"/>
</dbReference>
<reference evidence="1" key="1">
    <citation type="submission" date="2018-05" db="EMBL/GenBank/DDBJ databases">
        <authorList>
            <person name="Lanie J.A."/>
            <person name="Ng W.-L."/>
            <person name="Kazmierczak K.M."/>
            <person name="Andrzejewski T.M."/>
            <person name="Davidsen T.M."/>
            <person name="Wayne K.J."/>
            <person name="Tettelin H."/>
            <person name="Glass J.I."/>
            <person name="Rusch D."/>
            <person name="Podicherti R."/>
            <person name="Tsui H.-C.T."/>
            <person name="Winkler M.E."/>
        </authorList>
    </citation>
    <scope>NUCLEOTIDE SEQUENCE</scope>
</reference>
<dbReference type="AlphaFoldDB" id="A0A382PDP9"/>
<name>A0A382PDP9_9ZZZZ</name>
<evidence type="ECO:0008006" key="2">
    <source>
        <dbReference type="Google" id="ProtNLM"/>
    </source>
</evidence>
<dbReference type="InterPro" id="IPR043132">
    <property type="entry name" value="BCAT-like_C"/>
</dbReference>
<sequence length="44" mass="5185">VDEQWHHFHGGGEAIGPTTQKLYDMLTRLQRGERDDPYDWTVEV</sequence>
<dbReference type="Gene3D" id="3.20.10.10">
    <property type="entry name" value="D-amino Acid Aminotransferase, subunit A, domain 2"/>
    <property type="match status" value="1"/>
</dbReference>
<gene>
    <name evidence="1" type="ORF">METZ01_LOCUS322865</name>
</gene>
<feature type="non-terminal residue" evidence="1">
    <location>
        <position position="1"/>
    </location>
</feature>
<accession>A0A382PDP9</accession>